<dbReference type="Gene3D" id="3.40.800.20">
    <property type="entry name" value="Histone deacetylase domain"/>
    <property type="match status" value="1"/>
</dbReference>
<keyword evidence="3" id="KW-0378">Hydrolase</keyword>
<dbReference type="AlphaFoldDB" id="A0A6V1S9C0"/>
<dbReference type="InterPro" id="IPR023696">
    <property type="entry name" value="Ureohydrolase_dom_sf"/>
</dbReference>
<organism evidence="6">
    <name type="scientific">Heterosigma akashiwo</name>
    <name type="common">Chromophytic alga</name>
    <name type="synonym">Heterosigma carterae</name>
    <dbReference type="NCBI Taxonomy" id="2829"/>
    <lineage>
        <taxon>Eukaryota</taxon>
        <taxon>Sar</taxon>
        <taxon>Stramenopiles</taxon>
        <taxon>Ochrophyta</taxon>
        <taxon>Raphidophyceae</taxon>
        <taxon>Chattonellales</taxon>
        <taxon>Chattonellaceae</taxon>
        <taxon>Heterosigma</taxon>
    </lineage>
</organism>
<dbReference type="PANTHER" id="PTHR10625">
    <property type="entry name" value="HISTONE DEACETYLASE HDAC1-RELATED"/>
    <property type="match status" value="1"/>
</dbReference>
<dbReference type="InterPro" id="IPR037138">
    <property type="entry name" value="His_deacetylse_dom_sf"/>
</dbReference>
<dbReference type="GO" id="GO:0005737">
    <property type="term" value="C:cytoplasm"/>
    <property type="evidence" value="ECO:0007669"/>
    <property type="project" value="TreeGrafter"/>
</dbReference>
<dbReference type="GO" id="GO:0000118">
    <property type="term" value="C:histone deacetylase complex"/>
    <property type="evidence" value="ECO:0007669"/>
    <property type="project" value="TreeGrafter"/>
</dbReference>
<dbReference type="PANTHER" id="PTHR10625:SF31">
    <property type="entry name" value="HISTONE DEACETYLASE DOMAIN-CONTAINING PROTEIN"/>
    <property type="match status" value="1"/>
</dbReference>
<dbReference type="GO" id="GO:0141221">
    <property type="term" value="F:histone deacetylase activity, hydrolytic mechanism"/>
    <property type="evidence" value="ECO:0007669"/>
    <property type="project" value="UniProtKB-EC"/>
</dbReference>
<comment type="similarity">
    <text evidence="1">Belongs to the histone deacetylase family. HD type 1 subfamily.</text>
</comment>
<evidence type="ECO:0000256" key="3">
    <source>
        <dbReference type="ARBA" id="ARBA00022801"/>
    </source>
</evidence>
<dbReference type="InterPro" id="IPR000286">
    <property type="entry name" value="HDACs"/>
</dbReference>
<dbReference type="EC" id="3.5.1.98" evidence="2"/>
<evidence type="ECO:0000256" key="1">
    <source>
        <dbReference type="ARBA" id="ARBA00006457"/>
    </source>
</evidence>
<proteinExistence type="inferred from homology"/>
<evidence type="ECO:0000256" key="2">
    <source>
        <dbReference type="ARBA" id="ARBA00012111"/>
    </source>
</evidence>
<keyword evidence="4" id="KW-0156">Chromatin regulator</keyword>
<accession>A0A6V1S9C0</accession>
<dbReference type="PRINTS" id="PR01271">
    <property type="entry name" value="HISDACETLASE"/>
</dbReference>
<evidence type="ECO:0000259" key="5">
    <source>
        <dbReference type="Pfam" id="PF00850"/>
    </source>
</evidence>
<dbReference type="SUPFAM" id="SSF52768">
    <property type="entry name" value="Arginase/deacetylase"/>
    <property type="match status" value="1"/>
</dbReference>
<name>A0A6V1S9C0_HETAK</name>
<dbReference type="GO" id="GO:0040029">
    <property type="term" value="P:epigenetic regulation of gene expression"/>
    <property type="evidence" value="ECO:0007669"/>
    <property type="project" value="TreeGrafter"/>
</dbReference>
<dbReference type="InterPro" id="IPR003084">
    <property type="entry name" value="HDAC_I/II"/>
</dbReference>
<dbReference type="InterPro" id="IPR023801">
    <property type="entry name" value="His_deacetylse_dom"/>
</dbReference>
<feature type="domain" description="Histone deacetylase" evidence="5">
    <location>
        <begin position="35"/>
        <end position="317"/>
    </location>
</feature>
<dbReference type="CDD" id="cd09996">
    <property type="entry name" value="HDAC_classII_1"/>
    <property type="match status" value="1"/>
</dbReference>
<dbReference type="PRINTS" id="PR01270">
    <property type="entry name" value="HDASUPER"/>
</dbReference>
<dbReference type="EMBL" id="HBIU01045614">
    <property type="protein sequence ID" value="CAE0641691.1"/>
    <property type="molecule type" value="Transcribed_RNA"/>
</dbReference>
<reference evidence="6" key="1">
    <citation type="submission" date="2021-01" db="EMBL/GenBank/DDBJ databases">
        <authorList>
            <person name="Corre E."/>
            <person name="Pelletier E."/>
            <person name="Niang G."/>
            <person name="Scheremetjew M."/>
            <person name="Finn R."/>
            <person name="Kale V."/>
            <person name="Holt S."/>
            <person name="Cochrane G."/>
            <person name="Meng A."/>
            <person name="Brown T."/>
            <person name="Cohen L."/>
        </authorList>
    </citation>
    <scope>NUCLEOTIDE SEQUENCE</scope>
    <source>
        <strain evidence="6">CCMP3107</strain>
    </source>
</reference>
<protein>
    <recommendedName>
        <fullName evidence="2">histone deacetylase</fullName>
        <ecNumber evidence="2">3.5.1.98</ecNumber>
    </recommendedName>
</protein>
<evidence type="ECO:0000313" key="6">
    <source>
        <dbReference type="EMBL" id="CAE0641691.1"/>
    </source>
</evidence>
<dbReference type="Pfam" id="PF00850">
    <property type="entry name" value="Hist_deacetyl"/>
    <property type="match status" value="1"/>
</dbReference>
<gene>
    <name evidence="6" type="ORF">HAKA00212_LOCUS20519</name>
</gene>
<evidence type="ECO:0000256" key="4">
    <source>
        <dbReference type="ARBA" id="ARBA00022853"/>
    </source>
</evidence>
<sequence>MAQLQRNTGYVWSERYMWHHAGKYVFDEWTQPTRHFESPETKRRLHNLLDLSGLTDQMTVVKPRIASEEELLRFHSSDYVEKVKDLSSKYGGEAGDCATFMKGGFEIASLAVGGTIDAVDKVVKGELDNAYVLCRPPGHHATREQGMGFCLFNNVALAAMHALEMCGISRIAIIDYDVHHGNGTQQAFFEDDRVLFISIHQDCNYPLDSGHVTENGSGKGLYHTINIPLPPGSGSGAYHLAMDSVVVPAIDAFSPELILVSSGYDAAFLDPLGCQMLISDDFRQMAHVLISLADSHSGGRIVFVHEGGYSDIYVPFCGLAVCEELTGIRTEVEDNLKLDGQNWGYQEAQPHQTAVVNEAANIMQRLKTVLESSRNLNKENGASSSV</sequence>